<keyword evidence="8" id="KW-0564">Palmitate</keyword>
<dbReference type="PROSITE" id="PS00237">
    <property type="entry name" value="G_PROTEIN_RECEP_F1_1"/>
    <property type="match status" value="1"/>
</dbReference>
<dbReference type="GO" id="GO:0042923">
    <property type="term" value="F:neuropeptide binding"/>
    <property type="evidence" value="ECO:0007669"/>
    <property type="project" value="TreeGrafter"/>
</dbReference>
<gene>
    <name evidence="18" type="primary">NPY4R2</name>
</gene>
<keyword evidence="4 14" id="KW-0812">Transmembrane</keyword>
<keyword evidence="6 14" id="KW-0297">G-protein coupled receptor</keyword>
<dbReference type="PANTHER" id="PTHR24235:SF25">
    <property type="entry name" value="NEUROPEPTIDE Y RECEPTOR TYPE 4-RELATED"/>
    <property type="match status" value="1"/>
</dbReference>
<feature type="transmembrane region" description="Helical" evidence="15">
    <location>
        <begin position="290"/>
        <end position="313"/>
    </location>
</feature>
<dbReference type="GO" id="GO:0005886">
    <property type="term" value="C:plasma membrane"/>
    <property type="evidence" value="ECO:0007669"/>
    <property type="project" value="UniProtKB-SubCell"/>
</dbReference>
<dbReference type="GO" id="GO:0043005">
    <property type="term" value="C:neuron projection"/>
    <property type="evidence" value="ECO:0007669"/>
    <property type="project" value="TreeGrafter"/>
</dbReference>
<dbReference type="PROSITE" id="PS50262">
    <property type="entry name" value="G_PROTEIN_RECEP_F1_2"/>
    <property type="match status" value="1"/>
</dbReference>
<sequence>MNRTTVIPSQSNWSFPYDVLGCGNTTDITIFLATSYSLETVLGVLGNVCLIGILARQKEKAIATNVLITNLIASELVMCVFCLPVTVVTVLLHYWIFGEAMCKMAAFIQCTSLTVSILSLVLIAVERHQLIINPTGWRPNLSQAYHGIVATWIFASLLSLPFVTNSTLSDGVFKRYAGMMGSYADKAVCTCAWSSEEYRLTYATALLLLQYCFPLAVILVCYLRIYRRLQKRKGMFEKSEHSRRMIHLTRVNILLASMVAAFAICWLPLHVFNGIDDWNYKLIPHCFHDLIFSLCHLTGMASACVNPIIYGFLNKNFKKEVKALILNCHHRSSEQEYKHLPLPTMQTEASKGSLRLSGQQTPI</sequence>
<evidence type="ECO:0000256" key="14">
    <source>
        <dbReference type="RuleBase" id="RU000688"/>
    </source>
</evidence>
<evidence type="ECO:0000256" key="11">
    <source>
        <dbReference type="ARBA" id="ARBA00023180"/>
    </source>
</evidence>
<evidence type="ECO:0000256" key="2">
    <source>
        <dbReference type="ARBA" id="ARBA00010663"/>
    </source>
</evidence>
<keyword evidence="10 14" id="KW-0675">Receptor</keyword>
<accession>A0AA97JJF4</accession>
<evidence type="ECO:0000313" key="18">
    <source>
        <dbReference type="RefSeq" id="XP_054839938.1"/>
    </source>
</evidence>
<name>A0AA97JJF4_EUBMA</name>
<dbReference type="PRINTS" id="PR01012">
    <property type="entry name" value="NRPEPTIDEYR"/>
</dbReference>
<evidence type="ECO:0000256" key="8">
    <source>
        <dbReference type="ARBA" id="ARBA00023139"/>
    </source>
</evidence>
<dbReference type="PRINTS" id="PR00237">
    <property type="entry name" value="GPCRRHODOPSN"/>
</dbReference>
<evidence type="ECO:0000259" key="16">
    <source>
        <dbReference type="PROSITE" id="PS50262"/>
    </source>
</evidence>
<dbReference type="GO" id="GO:0001602">
    <property type="term" value="F:pancreatic polypeptide receptor activity"/>
    <property type="evidence" value="ECO:0007669"/>
    <property type="project" value="TreeGrafter"/>
</dbReference>
<dbReference type="KEGG" id="emc:129332736"/>
<dbReference type="PRINTS" id="PR01015">
    <property type="entry name" value="NRPEPTIDEY4R"/>
</dbReference>
<dbReference type="Pfam" id="PF00001">
    <property type="entry name" value="7tm_1"/>
    <property type="match status" value="1"/>
</dbReference>
<comment type="subcellular location">
    <subcellularLocation>
        <location evidence="1">Cell membrane</location>
        <topology evidence="1">Multi-pass membrane protein</topology>
    </subcellularLocation>
</comment>
<evidence type="ECO:0000256" key="15">
    <source>
        <dbReference type="SAM" id="Phobius"/>
    </source>
</evidence>
<dbReference type="FunFam" id="1.20.1070.10:FF:000062">
    <property type="entry name" value="Neuropeptide Y receptor type 1"/>
    <property type="match status" value="1"/>
</dbReference>
<comment type="similarity">
    <text evidence="2 14">Belongs to the G-protein coupled receptor 1 family.</text>
</comment>
<keyword evidence="7 15" id="KW-0472">Membrane</keyword>
<keyword evidence="9" id="KW-1015">Disulfide bond</keyword>
<dbReference type="Gene3D" id="1.20.1070.10">
    <property type="entry name" value="Rhodopsin 7-helix transmembrane proteins"/>
    <property type="match status" value="1"/>
</dbReference>
<feature type="transmembrane region" description="Helical" evidence="15">
    <location>
        <begin position="104"/>
        <end position="125"/>
    </location>
</feature>
<keyword evidence="11" id="KW-0325">Glycoprotein</keyword>
<dbReference type="InterPro" id="IPR001933">
    <property type="entry name" value="NPY4_rcpt"/>
</dbReference>
<keyword evidence="12 14" id="KW-0807">Transducer</keyword>
<evidence type="ECO:0000256" key="9">
    <source>
        <dbReference type="ARBA" id="ARBA00023157"/>
    </source>
</evidence>
<feature type="domain" description="G-protein coupled receptors family 1 profile" evidence="16">
    <location>
        <begin position="46"/>
        <end position="310"/>
    </location>
</feature>
<evidence type="ECO:0000256" key="13">
    <source>
        <dbReference type="ARBA" id="ARBA00023288"/>
    </source>
</evidence>
<dbReference type="CTD" id="100996758"/>
<feature type="transmembrane region" description="Helical" evidence="15">
    <location>
        <begin position="202"/>
        <end position="226"/>
    </location>
</feature>
<dbReference type="Proteomes" id="UP001190640">
    <property type="component" value="Chromosome 6"/>
</dbReference>
<keyword evidence="5 15" id="KW-1133">Transmembrane helix</keyword>
<proteinExistence type="inferred from homology"/>
<evidence type="ECO:0000256" key="7">
    <source>
        <dbReference type="ARBA" id="ARBA00023136"/>
    </source>
</evidence>
<dbReference type="InterPro" id="IPR000611">
    <property type="entry name" value="NPY_rcpt"/>
</dbReference>
<dbReference type="SUPFAM" id="SSF81321">
    <property type="entry name" value="Family A G protein-coupled receptor-like"/>
    <property type="match status" value="1"/>
</dbReference>
<evidence type="ECO:0000256" key="10">
    <source>
        <dbReference type="ARBA" id="ARBA00023170"/>
    </source>
</evidence>
<keyword evidence="13" id="KW-0449">Lipoprotein</keyword>
<evidence type="ECO:0000256" key="6">
    <source>
        <dbReference type="ARBA" id="ARBA00023040"/>
    </source>
</evidence>
<evidence type="ECO:0000256" key="5">
    <source>
        <dbReference type="ARBA" id="ARBA00022989"/>
    </source>
</evidence>
<feature type="transmembrane region" description="Helical" evidence="15">
    <location>
        <begin position="247"/>
        <end position="270"/>
    </location>
</feature>
<feature type="transmembrane region" description="Helical" evidence="15">
    <location>
        <begin position="76"/>
        <end position="98"/>
    </location>
</feature>
<dbReference type="AlphaFoldDB" id="A0AA97JJF4"/>
<evidence type="ECO:0000313" key="17">
    <source>
        <dbReference type="Proteomes" id="UP001190640"/>
    </source>
</evidence>
<keyword evidence="17" id="KW-1185">Reference proteome</keyword>
<dbReference type="RefSeq" id="XP_054839938.1">
    <property type="nucleotide sequence ID" value="XM_054983963.1"/>
</dbReference>
<reference evidence="18" key="1">
    <citation type="submission" date="2025-08" db="UniProtKB">
        <authorList>
            <consortium name="RefSeq"/>
        </authorList>
    </citation>
    <scope>IDENTIFICATION</scope>
    <source>
        <tissue evidence="18">Blood</tissue>
    </source>
</reference>
<organism evidence="17 18">
    <name type="scientific">Eublepharis macularius</name>
    <name type="common">Leopard gecko</name>
    <name type="synonym">Cyrtodactylus macularius</name>
    <dbReference type="NCBI Taxonomy" id="481883"/>
    <lineage>
        <taxon>Eukaryota</taxon>
        <taxon>Metazoa</taxon>
        <taxon>Chordata</taxon>
        <taxon>Craniata</taxon>
        <taxon>Vertebrata</taxon>
        <taxon>Euteleostomi</taxon>
        <taxon>Lepidosauria</taxon>
        <taxon>Squamata</taxon>
        <taxon>Bifurcata</taxon>
        <taxon>Gekkota</taxon>
        <taxon>Eublepharidae</taxon>
        <taxon>Eublepharinae</taxon>
        <taxon>Eublepharis</taxon>
    </lineage>
</organism>
<feature type="transmembrane region" description="Helical" evidence="15">
    <location>
        <begin position="36"/>
        <end position="55"/>
    </location>
</feature>
<feature type="transmembrane region" description="Helical" evidence="15">
    <location>
        <begin position="145"/>
        <end position="163"/>
    </location>
</feature>
<dbReference type="GeneID" id="129332736"/>
<evidence type="ECO:0000256" key="4">
    <source>
        <dbReference type="ARBA" id="ARBA00022692"/>
    </source>
</evidence>
<evidence type="ECO:0000256" key="3">
    <source>
        <dbReference type="ARBA" id="ARBA00022475"/>
    </source>
</evidence>
<dbReference type="InterPro" id="IPR000276">
    <property type="entry name" value="GPCR_Rhodpsn"/>
</dbReference>
<evidence type="ECO:0000256" key="12">
    <source>
        <dbReference type="ARBA" id="ARBA00023224"/>
    </source>
</evidence>
<dbReference type="InterPro" id="IPR017452">
    <property type="entry name" value="GPCR_Rhodpsn_7TM"/>
</dbReference>
<keyword evidence="3" id="KW-1003">Cell membrane</keyword>
<evidence type="ECO:0000256" key="1">
    <source>
        <dbReference type="ARBA" id="ARBA00004651"/>
    </source>
</evidence>
<dbReference type="PANTHER" id="PTHR24235">
    <property type="entry name" value="NEUROPEPTIDE Y RECEPTOR"/>
    <property type="match status" value="1"/>
</dbReference>
<protein>
    <submittedName>
        <fullName evidence="18">Neuropeptide Y receptor type 4-2</fullName>
    </submittedName>
</protein>